<reference evidence="2 3" key="1">
    <citation type="submission" date="2021-06" db="EMBL/GenBank/DDBJ databases">
        <title>Complete genome of Haloferula helveola possessing various polysaccharide degrading enzymes.</title>
        <authorList>
            <person name="Takami H."/>
            <person name="Huang C."/>
            <person name="Hamasaki K."/>
        </authorList>
    </citation>
    <scope>NUCLEOTIDE SEQUENCE [LARGE SCALE GENOMIC DNA]</scope>
    <source>
        <strain evidence="2 3">CN-1</strain>
    </source>
</reference>
<dbReference type="RefSeq" id="WP_338684640.1">
    <property type="nucleotide sequence ID" value="NZ_AP024702.1"/>
</dbReference>
<evidence type="ECO:0000256" key="1">
    <source>
        <dbReference type="SAM" id="Phobius"/>
    </source>
</evidence>
<evidence type="ECO:0000313" key="2">
    <source>
        <dbReference type="EMBL" id="BCX48424.1"/>
    </source>
</evidence>
<evidence type="ECO:0008006" key="4">
    <source>
        <dbReference type="Google" id="ProtNLM"/>
    </source>
</evidence>
<protein>
    <recommendedName>
        <fullName evidence="4">5-bromo-4-chloroindolyl phosphate hydrolysis protein</fullName>
    </recommendedName>
</protein>
<accession>A0ABM7RAK5</accession>
<evidence type="ECO:0000313" key="3">
    <source>
        <dbReference type="Proteomes" id="UP001374893"/>
    </source>
</evidence>
<proteinExistence type="predicted"/>
<keyword evidence="1" id="KW-0812">Transmembrane</keyword>
<name>A0ABM7RAK5_9BACT</name>
<feature type="transmembrane region" description="Helical" evidence="1">
    <location>
        <begin position="61"/>
        <end position="80"/>
    </location>
</feature>
<dbReference type="EMBL" id="AP024702">
    <property type="protein sequence ID" value="BCX48424.1"/>
    <property type="molecule type" value="Genomic_DNA"/>
</dbReference>
<keyword evidence="1" id="KW-0472">Membrane</keyword>
<keyword evidence="1" id="KW-1133">Transmembrane helix</keyword>
<keyword evidence="3" id="KW-1185">Reference proteome</keyword>
<gene>
    <name evidence="2" type="ORF">HAHE_23320</name>
</gene>
<dbReference type="Proteomes" id="UP001374893">
    <property type="component" value="Chromosome"/>
</dbReference>
<organism evidence="2 3">
    <name type="scientific">Haloferula helveola</name>
    <dbReference type="NCBI Taxonomy" id="490095"/>
    <lineage>
        <taxon>Bacteria</taxon>
        <taxon>Pseudomonadati</taxon>
        <taxon>Verrucomicrobiota</taxon>
        <taxon>Verrucomicrobiia</taxon>
        <taxon>Verrucomicrobiales</taxon>
        <taxon>Verrucomicrobiaceae</taxon>
        <taxon>Haloferula</taxon>
    </lineage>
</organism>
<sequence length="298" mass="32661">MPKKDGRPTQVSLQDLTDQEAIFKAVRTQCIQSPLTVIPLALAAGVLLLTGAFSWGFLGVFASVVLGVVGAAAFVFNLWIRGETLAKRHVRWMMEQLKNDRRSALSEIREMCESIGLAEAAKEAHELSEAYSQYTEFLETRAEAKLGTGVGNRLGLAESARSAGVAHLRRAAEIHTALSGIDIVQLRQESEMWIAQKELPDANHSVLDSKLAAHSQQIGRYDQLAARRDELIARSNELEAALKSAYLSDAGRSEFDQSINNPAKRLSDIVEAAEAAEAEIRDFLTNTENLTPTETETN</sequence>
<feature type="transmembrane region" description="Helical" evidence="1">
    <location>
        <begin position="35"/>
        <end position="55"/>
    </location>
</feature>